<gene>
    <name evidence="1" type="ORF">NQ315_011506</name>
</gene>
<proteinExistence type="predicted"/>
<evidence type="ECO:0000313" key="1">
    <source>
        <dbReference type="EMBL" id="KAJ8918050.1"/>
    </source>
</evidence>
<comment type="caution">
    <text evidence="1">The sequence shown here is derived from an EMBL/GenBank/DDBJ whole genome shotgun (WGS) entry which is preliminary data.</text>
</comment>
<organism evidence="1 2">
    <name type="scientific">Exocentrus adspersus</name>
    <dbReference type="NCBI Taxonomy" id="1586481"/>
    <lineage>
        <taxon>Eukaryota</taxon>
        <taxon>Metazoa</taxon>
        <taxon>Ecdysozoa</taxon>
        <taxon>Arthropoda</taxon>
        <taxon>Hexapoda</taxon>
        <taxon>Insecta</taxon>
        <taxon>Pterygota</taxon>
        <taxon>Neoptera</taxon>
        <taxon>Endopterygota</taxon>
        <taxon>Coleoptera</taxon>
        <taxon>Polyphaga</taxon>
        <taxon>Cucujiformia</taxon>
        <taxon>Chrysomeloidea</taxon>
        <taxon>Cerambycidae</taxon>
        <taxon>Lamiinae</taxon>
        <taxon>Acanthocinini</taxon>
        <taxon>Exocentrus</taxon>
    </lineage>
</organism>
<accession>A0AAV8VVW3</accession>
<keyword evidence="2" id="KW-1185">Reference proteome</keyword>
<dbReference type="Proteomes" id="UP001159042">
    <property type="component" value="Unassembled WGS sequence"/>
</dbReference>
<name>A0AAV8VVW3_9CUCU</name>
<dbReference type="AlphaFoldDB" id="A0AAV8VVW3"/>
<dbReference type="EMBL" id="JANEYG010000028">
    <property type="protein sequence ID" value="KAJ8918050.1"/>
    <property type="molecule type" value="Genomic_DNA"/>
</dbReference>
<protein>
    <submittedName>
        <fullName evidence="1">Uncharacterized protein</fullName>
    </submittedName>
</protein>
<evidence type="ECO:0000313" key="2">
    <source>
        <dbReference type="Proteomes" id="UP001159042"/>
    </source>
</evidence>
<sequence length="63" mass="7210">MSDAAFKNITLGKAIKPLFSELFLVCFANFKKNFQLAHVMKRPLSTIVLPQKIVRSIKMELSR</sequence>
<reference evidence="1 2" key="1">
    <citation type="journal article" date="2023" name="Insect Mol. Biol.">
        <title>Genome sequencing provides insights into the evolution of gene families encoding plant cell wall-degrading enzymes in longhorned beetles.</title>
        <authorList>
            <person name="Shin N.R."/>
            <person name="Okamura Y."/>
            <person name="Kirsch R."/>
            <person name="Pauchet Y."/>
        </authorList>
    </citation>
    <scope>NUCLEOTIDE SEQUENCE [LARGE SCALE GENOMIC DNA]</scope>
    <source>
        <strain evidence="1">EAD_L_NR</strain>
    </source>
</reference>